<evidence type="ECO:0000256" key="1">
    <source>
        <dbReference type="SAM" id="Phobius"/>
    </source>
</evidence>
<dbReference type="EMBL" id="BSXW01000567">
    <property type="protein sequence ID" value="GMF25724.1"/>
    <property type="molecule type" value="Genomic_DNA"/>
</dbReference>
<reference evidence="2" key="1">
    <citation type="submission" date="2023-04" db="EMBL/GenBank/DDBJ databases">
        <title>Phytophthora lilii NBRC 32176.</title>
        <authorList>
            <person name="Ichikawa N."/>
            <person name="Sato H."/>
            <person name="Tonouchi N."/>
        </authorList>
    </citation>
    <scope>NUCLEOTIDE SEQUENCE</scope>
    <source>
        <strain evidence="2">NBRC 32176</strain>
    </source>
</reference>
<keyword evidence="1" id="KW-1133">Transmembrane helix</keyword>
<feature type="transmembrane region" description="Helical" evidence="1">
    <location>
        <begin position="33"/>
        <end position="54"/>
    </location>
</feature>
<proteinExistence type="predicted"/>
<sequence>MELYRAGPEDKFESVKLELLSAESLLAEGSTTLYVLAVAVGLLEAVLTVLATLLQGRAEAHAVGQGDAAALEAAHAECEEAVESTNRCRSNSRLMFVQDFTVMVCLMKCKDNYV</sequence>
<keyword evidence="1" id="KW-0472">Membrane</keyword>
<gene>
    <name evidence="2" type="ORF">Plil01_001064000</name>
</gene>
<name>A0A9W6U4I6_9STRA</name>
<evidence type="ECO:0000313" key="2">
    <source>
        <dbReference type="EMBL" id="GMF25724.1"/>
    </source>
</evidence>
<keyword evidence="3" id="KW-1185">Reference proteome</keyword>
<comment type="caution">
    <text evidence="2">The sequence shown here is derived from an EMBL/GenBank/DDBJ whole genome shotgun (WGS) entry which is preliminary data.</text>
</comment>
<organism evidence="2 3">
    <name type="scientific">Phytophthora lilii</name>
    <dbReference type="NCBI Taxonomy" id="2077276"/>
    <lineage>
        <taxon>Eukaryota</taxon>
        <taxon>Sar</taxon>
        <taxon>Stramenopiles</taxon>
        <taxon>Oomycota</taxon>
        <taxon>Peronosporomycetes</taxon>
        <taxon>Peronosporales</taxon>
        <taxon>Peronosporaceae</taxon>
        <taxon>Phytophthora</taxon>
    </lineage>
</organism>
<evidence type="ECO:0000313" key="3">
    <source>
        <dbReference type="Proteomes" id="UP001165083"/>
    </source>
</evidence>
<dbReference type="Proteomes" id="UP001165083">
    <property type="component" value="Unassembled WGS sequence"/>
</dbReference>
<dbReference type="AlphaFoldDB" id="A0A9W6U4I6"/>
<accession>A0A9W6U4I6</accession>
<protein>
    <submittedName>
        <fullName evidence="2">Unnamed protein product</fullName>
    </submittedName>
</protein>
<keyword evidence="1" id="KW-0812">Transmembrane</keyword>